<feature type="transmembrane region" description="Helical" evidence="7">
    <location>
        <begin position="579"/>
        <end position="603"/>
    </location>
</feature>
<name>A0AAV6UYV9_9ARAC</name>
<dbReference type="EMBL" id="JAFNEN010000216">
    <property type="protein sequence ID" value="KAG8189409.1"/>
    <property type="molecule type" value="Genomic_DNA"/>
</dbReference>
<organism evidence="9 10">
    <name type="scientific">Oedothorax gibbosus</name>
    <dbReference type="NCBI Taxonomy" id="931172"/>
    <lineage>
        <taxon>Eukaryota</taxon>
        <taxon>Metazoa</taxon>
        <taxon>Ecdysozoa</taxon>
        <taxon>Arthropoda</taxon>
        <taxon>Chelicerata</taxon>
        <taxon>Arachnida</taxon>
        <taxon>Araneae</taxon>
        <taxon>Araneomorphae</taxon>
        <taxon>Entelegynae</taxon>
        <taxon>Araneoidea</taxon>
        <taxon>Linyphiidae</taxon>
        <taxon>Erigoninae</taxon>
        <taxon>Oedothorax</taxon>
    </lineage>
</organism>
<feature type="transmembrane region" description="Helical" evidence="7">
    <location>
        <begin position="659"/>
        <end position="677"/>
    </location>
</feature>
<feature type="transmembrane region" description="Helical" evidence="7">
    <location>
        <begin position="727"/>
        <end position="746"/>
    </location>
</feature>
<gene>
    <name evidence="9" type="ORF">JTE90_020223</name>
</gene>
<evidence type="ECO:0000256" key="6">
    <source>
        <dbReference type="SAM" id="MobiDB-lite"/>
    </source>
</evidence>
<accession>A0AAV6UYV9</accession>
<feature type="transmembrane region" description="Helical" evidence="7">
    <location>
        <begin position="623"/>
        <end position="639"/>
    </location>
</feature>
<evidence type="ECO:0000256" key="1">
    <source>
        <dbReference type="ARBA" id="ARBA00004370"/>
    </source>
</evidence>
<dbReference type="InterPro" id="IPR050726">
    <property type="entry name" value="mGluR"/>
</dbReference>
<reference evidence="9 10" key="1">
    <citation type="journal article" date="2022" name="Nat. Ecol. Evol.">
        <title>A masculinizing supergene underlies an exaggerated male reproductive morph in a spider.</title>
        <authorList>
            <person name="Hendrickx F."/>
            <person name="De Corte Z."/>
            <person name="Sonet G."/>
            <person name="Van Belleghem S.M."/>
            <person name="Kostlbacher S."/>
            <person name="Vangestel C."/>
        </authorList>
    </citation>
    <scope>NUCLEOTIDE SEQUENCE [LARGE SCALE GENOMIC DNA]</scope>
    <source>
        <strain evidence="9">W744_W776</strain>
    </source>
</reference>
<dbReference type="AlphaFoldDB" id="A0AAV6UYV9"/>
<evidence type="ECO:0000256" key="5">
    <source>
        <dbReference type="ARBA" id="ARBA00023180"/>
    </source>
</evidence>
<evidence type="ECO:0000313" key="10">
    <source>
        <dbReference type="Proteomes" id="UP000827092"/>
    </source>
</evidence>
<keyword evidence="2 7" id="KW-0812">Transmembrane</keyword>
<feature type="compositionally biased region" description="Basic and acidic residues" evidence="6">
    <location>
        <begin position="482"/>
        <end position="493"/>
    </location>
</feature>
<dbReference type="Proteomes" id="UP000827092">
    <property type="component" value="Unassembled WGS sequence"/>
</dbReference>
<evidence type="ECO:0000256" key="3">
    <source>
        <dbReference type="ARBA" id="ARBA00022989"/>
    </source>
</evidence>
<dbReference type="SUPFAM" id="SSF53822">
    <property type="entry name" value="Periplasmic binding protein-like I"/>
    <property type="match status" value="1"/>
</dbReference>
<feature type="region of interest" description="Disordered" evidence="6">
    <location>
        <begin position="480"/>
        <end position="500"/>
    </location>
</feature>
<dbReference type="GO" id="GO:0016020">
    <property type="term" value="C:membrane"/>
    <property type="evidence" value="ECO:0007669"/>
    <property type="project" value="UniProtKB-SubCell"/>
</dbReference>
<feature type="transmembrane region" description="Helical" evidence="7">
    <location>
        <begin position="693"/>
        <end position="715"/>
    </location>
</feature>
<dbReference type="Pfam" id="PF01094">
    <property type="entry name" value="ANF_receptor"/>
    <property type="match status" value="1"/>
</dbReference>
<feature type="transmembrane region" description="Helical" evidence="7">
    <location>
        <begin position="554"/>
        <end position="573"/>
    </location>
</feature>
<evidence type="ECO:0000256" key="2">
    <source>
        <dbReference type="ARBA" id="ARBA00022692"/>
    </source>
</evidence>
<dbReference type="Gene3D" id="3.40.50.2300">
    <property type="match status" value="2"/>
</dbReference>
<feature type="transmembrane region" description="Helical" evidence="7">
    <location>
        <begin position="518"/>
        <end position="542"/>
    </location>
</feature>
<evidence type="ECO:0000256" key="4">
    <source>
        <dbReference type="ARBA" id="ARBA00023136"/>
    </source>
</evidence>
<evidence type="ECO:0000256" key="7">
    <source>
        <dbReference type="SAM" id="Phobius"/>
    </source>
</evidence>
<evidence type="ECO:0000313" key="9">
    <source>
        <dbReference type="EMBL" id="KAG8189409.1"/>
    </source>
</evidence>
<keyword evidence="4 7" id="KW-0472">Membrane</keyword>
<comment type="caution">
    <text evidence="9">The sequence shown here is derived from an EMBL/GenBank/DDBJ whole genome shotgun (WGS) entry which is preliminary data.</text>
</comment>
<keyword evidence="10" id="KW-1185">Reference proteome</keyword>
<comment type="subcellular location">
    <subcellularLocation>
        <location evidence="1">Membrane</location>
    </subcellularLocation>
</comment>
<proteinExistence type="predicted"/>
<feature type="domain" description="Receptor ligand binding region" evidence="8">
    <location>
        <begin position="67"/>
        <end position="354"/>
    </location>
</feature>
<keyword evidence="5" id="KW-0325">Glycoprotein</keyword>
<dbReference type="InterPro" id="IPR028082">
    <property type="entry name" value="Peripla_BP_I"/>
</dbReference>
<dbReference type="PANTHER" id="PTHR24060">
    <property type="entry name" value="METABOTROPIC GLUTAMATE RECEPTOR"/>
    <property type="match status" value="1"/>
</dbReference>
<protein>
    <recommendedName>
        <fullName evidence="8">Receptor ligand binding region domain-containing protein</fullName>
    </recommendedName>
</protein>
<dbReference type="InterPro" id="IPR001828">
    <property type="entry name" value="ANF_lig-bd_rcpt"/>
</dbReference>
<evidence type="ECO:0000259" key="8">
    <source>
        <dbReference type="Pfam" id="PF01094"/>
    </source>
</evidence>
<keyword evidence="3 7" id="KW-1133">Transmembrane helix</keyword>
<sequence length="807" mass="87005">MLLLLFLMLGCARADPPLLSYPGQVNIGLLADMRTGDECDALKERAAPRALSAVWAAAQENFAHPQQLNIGVYIFDTCGRTDVAERQAYRMLGHVLPEKRTASTAPIFAVVTDGSAADFTAAPGRLLDVFHVPVVAATDPPQDTPLIRTATDTTALAQAAVTVLQRLHLLEVAVMAEEGGGVFGEFTRQAARVAGLRVEGMEEGEGMEVKDTFAALRHIPRKSPLKAVVFLVSVQEAERLLSEADEIEDSRLWLIVTPTEIRSPPLHNKSRKVLLLSPESSDFPDFDAYFQQLLEEDTARYHPLLQEHLATLNGTAEGHTDVSSVVRAVRLISSALRLAQGQLCGRTPSECLRQRALGELTGKVSEALRKGALRYVLREMKDGGDVTEVGSYSEDSGLQLYDDLLGHLNKGSPPSSDLRWRIFDDDALFLNVFDEKAAVTTSTAKSVPEDFHLLQNDFRLQSLDNVSSALPATNLRSVSLTSHHETHETRSEEGGAPSIDSPPIRRQPMSLWLGSRPWAWAILGTSALLSLAALYALVYQLVKSCENGGGARNILLPALHTASLLSLCLGAGLHAWKPSSLLCALRGVVTNSSLVFCYGVLLLRGMHLRAQASLGLGGRVSRFNQLLSLALAVGVQVALETSYWPQECSAPKWDILQSRIYAGVLVVVATGVAAVANRRGGLSVPSGRRDGRGLLCSTLGCVLLLGAWYAALWLLPGAGAPRDIACAALLLSTAACALMGLLWVGAQPRKRPLSYADSLSTVFTLFSKEDAGSRTSTTGRGRTKTLEKSVPSCGENLLYSEYQSAYP</sequence>